<dbReference type="Proteomes" id="UP000736335">
    <property type="component" value="Unassembled WGS sequence"/>
</dbReference>
<sequence length="238" mass="26033">MASSRSELDASESDSAHDITVPPSLVYVVHPISCLCRPLWKQNGETTTKRPLALVSLSEVCFAAKSLETLQPASLHRFYLRKKVRSFSHHAAAECLSATTPCHNSYLKSSPRWLLIPAARVCLYFRSILLYCSQPWSHVGLGDEEQALEFVERLKPVLVFICLVGDGTPSVVDREALSATTDLSIAPRGKRSSLLGESGARRSSVVTKSSHRQISIPTDAKFSILLGSWPSVTLASPD</sequence>
<evidence type="ECO:0000313" key="2">
    <source>
        <dbReference type="Proteomes" id="UP000736335"/>
    </source>
</evidence>
<proteinExistence type="predicted"/>
<name>A0A9P6HB50_9AGAM</name>
<reference evidence="1" key="1">
    <citation type="journal article" date="2020" name="Nat. Commun.">
        <title>Large-scale genome sequencing of mycorrhizal fungi provides insights into the early evolution of symbiotic traits.</title>
        <authorList>
            <person name="Miyauchi S."/>
            <person name="Kiss E."/>
            <person name="Kuo A."/>
            <person name="Drula E."/>
            <person name="Kohler A."/>
            <person name="Sanchez-Garcia M."/>
            <person name="Morin E."/>
            <person name="Andreopoulos B."/>
            <person name="Barry K.W."/>
            <person name="Bonito G."/>
            <person name="Buee M."/>
            <person name="Carver A."/>
            <person name="Chen C."/>
            <person name="Cichocki N."/>
            <person name="Clum A."/>
            <person name="Culley D."/>
            <person name="Crous P.W."/>
            <person name="Fauchery L."/>
            <person name="Girlanda M."/>
            <person name="Hayes R.D."/>
            <person name="Keri Z."/>
            <person name="LaButti K."/>
            <person name="Lipzen A."/>
            <person name="Lombard V."/>
            <person name="Magnuson J."/>
            <person name="Maillard F."/>
            <person name="Murat C."/>
            <person name="Nolan M."/>
            <person name="Ohm R.A."/>
            <person name="Pangilinan J."/>
            <person name="Pereira M.F."/>
            <person name="Perotto S."/>
            <person name="Peter M."/>
            <person name="Pfister S."/>
            <person name="Riley R."/>
            <person name="Sitrit Y."/>
            <person name="Stielow J.B."/>
            <person name="Szollosi G."/>
            <person name="Zifcakova L."/>
            <person name="Stursova M."/>
            <person name="Spatafora J.W."/>
            <person name="Tedersoo L."/>
            <person name="Vaario L.M."/>
            <person name="Yamada A."/>
            <person name="Yan M."/>
            <person name="Wang P."/>
            <person name="Xu J."/>
            <person name="Bruns T."/>
            <person name="Baldrian P."/>
            <person name="Vilgalys R."/>
            <person name="Dunand C."/>
            <person name="Henrissat B."/>
            <person name="Grigoriev I.V."/>
            <person name="Hibbett D."/>
            <person name="Nagy L.G."/>
            <person name="Martin F.M."/>
        </authorList>
    </citation>
    <scope>NUCLEOTIDE SEQUENCE</scope>
    <source>
        <strain evidence="1">UH-Tt-Lm1</strain>
    </source>
</reference>
<organism evidence="1 2">
    <name type="scientific">Thelephora terrestris</name>
    <dbReference type="NCBI Taxonomy" id="56493"/>
    <lineage>
        <taxon>Eukaryota</taxon>
        <taxon>Fungi</taxon>
        <taxon>Dikarya</taxon>
        <taxon>Basidiomycota</taxon>
        <taxon>Agaricomycotina</taxon>
        <taxon>Agaricomycetes</taxon>
        <taxon>Thelephorales</taxon>
        <taxon>Thelephoraceae</taxon>
        <taxon>Thelephora</taxon>
    </lineage>
</organism>
<evidence type="ECO:0000313" key="1">
    <source>
        <dbReference type="EMBL" id="KAF9783351.1"/>
    </source>
</evidence>
<dbReference type="EMBL" id="WIUZ02000010">
    <property type="protein sequence ID" value="KAF9783351.1"/>
    <property type="molecule type" value="Genomic_DNA"/>
</dbReference>
<dbReference type="AlphaFoldDB" id="A0A9P6HB50"/>
<comment type="caution">
    <text evidence="1">The sequence shown here is derived from an EMBL/GenBank/DDBJ whole genome shotgun (WGS) entry which is preliminary data.</text>
</comment>
<protein>
    <submittedName>
        <fullName evidence="1">Uncharacterized protein</fullName>
    </submittedName>
</protein>
<gene>
    <name evidence="1" type="ORF">BJ322DRAFT_1070423</name>
</gene>
<accession>A0A9P6HB50</accession>
<reference evidence="1" key="2">
    <citation type="submission" date="2020-11" db="EMBL/GenBank/DDBJ databases">
        <authorList>
            <consortium name="DOE Joint Genome Institute"/>
            <person name="Kuo A."/>
            <person name="Miyauchi S."/>
            <person name="Kiss E."/>
            <person name="Drula E."/>
            <person name="Kohler A."/>
            <person name="Sanchez-Garcia M."/>
            <person name="Andreopoulos B."/>
            <person name="Barry K.W."/>
            <person name="Bonito G."/>
            <person name="Buee M."/>
            <person name="Carver A."/>
            <person name="Chen C."/>
            <person name="Cichocki N."/>
            <person name="Clum A."/>
            <person name="Culley D."/>
            <person name="Crous P.W."/>
            <person name="Fauchery L."/>
            <person name="Girlanda M."/>
            <person name="Hayes R."/>
            <person name="Keri Z."/>
            <person name="Labutti K."/>
            <person name="Lipzen A."/>
            <person name="Lombard V."/>
            <person name="Magnuson J."/>
            <person name="Maillard F."/>
            <person name="Morin E."/>
            <person name="Murat C."/>
            <person name="Nolan M."/>
            <person name="Ohm R."/>
            <person name="Pangilinan J."/>
            <person name="Pereira M."/>
            <person name="Perotto S."/>
            <person name="Peter M."/>
            <person name="Riley R."/>
            <person name="Sitrit Y."/>
            <person name="Stielow B."/>
            <person name="Szollosi G."/>
            <person name="Zifcakova L."/>
            <person name="Stursova M."/>
            <person name="Spatafora J.W."/>
            <person name="Tedersoo L."/>
            <person name="Vaario L.-M."/>
            <person name="Yamada A."/>
            <person name="Yan M."/>
            <person name="Wang P."/>
            <person name="Xu J."/>
            <person name="Bruns T."/>
            <person name="Baldrian P."/>
            <person name="Vilgalys R."/>
            <person name="Henrissat B."/>
            <person name="Grigoriev I.V."/>
            <person name="Hibbett D."/>
            <person name="Nagy L.G."/>
            <person name="Martin F.M."/>
        </authorList>
    </citation>
    <scope>NUCLEOTIDE SEQUENCE</scope>
    <source>
        <strain evidence="1">UH-Tt-Lm1</strain>
    </source>
</reference>
<keyword evidence="2" id="KW-1185">Reference proteome</keyword>